<protein>
    <submittedName>
        <fullName evidence="1">Uncharacterized protein</fullName>
    </submittedName>
</protein>
<sequence>MCKHGFHFIHEMNYSSIAYFQGVMTGKGVKRDIYVWSWQKARPAFLPAVAKNKFWPTVTRIDDIYGDRN</sequence>
<dbReference type="RefSeq" id="WP_192543201.1">
    <property type="nucleotide sequence ID" value="NZ_RRZA01000137.1"/>
</dbReference>
<evidence type="ECO:0000313" key="2">
    <source>
        <dbReference type="Proteomes" id="UP000707245"/>
    </source>
</evidence>
<dbReference type="Proteomes" id="UP000707245">
    <property type="component" value="Unassembled WGS sequence"/>
</dbReference>
<dbReference type="EMBL" id="RRZA01000137">
    <property type="protein sequence ID" value="MBE0459899.1"/>
    <property type="molecule type" value="Genomic_DNA"/>
</dbReference>
<gene>
    <name evidence="1" type="ORF">EI167_21245</name>
</gene>
<proteinExistence type="predicted"/>
<reference evidence="1 2" key="1">
    <citation type="submission" date="2020-07" db="EMBL/GenBank/DDBJ databases">
        <title>Halophilic bacteria isolated from french cheeses.</title>
        <authorList>
            <person name="Kothe C.I."/>
            <person name="Farah-Kraiem B."/>
            <person name="Renault P."/>
            <person name="Dridi B."/>
        </authorList>
    </citation>
    <scope>NUCLEOTIDE SEQUENCE [LARGE SCALE GENOMIC DNA]</scope>
    <source>
        <strain evidence="1 2">FME14</strain>
    </source>
</reference>
<name>A0ABR9FSW0_9GAMM</name>
<comment type="caution">
    <text evidence="1">The sequence shown here is derived from an EMBL/GenBank/DDBJ whole genome shotgun (WGS) entry which is preliminary data.</text>
</comment>
<organism evidence="1 2">
    <name type="scientific">Pseudoalteromonas prydzensis</name>
    <dbReference type="NCBI Taxonomy" id="182141"/>
    <lineage>
        <taxon>Bacteria</taxon>
        <taxon>Pseudomonadati</taxon>
        <taxon>Pseudomonadota</taxon>
        <taxon>Gammaproteobacteria</taxon>
        <taxon>Alteromonadales</taxon>
        <taxon>Pseudoalteromonadaceae</taxon>
        <taxon>Pseudoalteromonas</taxon>
    </lineage>
</organism>
<accession>A0ABR9FSW0</accession>
<keyword evidence="2" id="KW-1185">Reference proteome</keyword>
<evidence type="ECO:0000313" key="1">
    <source>
        <dbReference type="EMBL" id="MBE0459899.1"/>
    </source>
</evidence>